<reference evidence="8" key="1">
    <citation type="submission" date="2017-02" db="EMBL/GenBank/DDBJ databases">
        <authorList>
            <person name="Mornico D."/>
        </authorList>
    </citation>
    <scope>NUCLEOTIDE SEQUENCE [LARGE SCALE GENOMIC DNA]</scope>
</reference>
<feature type="transmembrane region" description="Helical" evidence="6">
    <location>
        <begin position="18"/>
        <end position="37"/>
    </location>
</feature>
<gene>
    <name evidence="7" type="ORF">A1019T_01397</name>
</gene>
<dbReference type="PANTHER" id="PTHR30520">
    <property type="entry name" value="FORMATE TRANSPORTER-RELATED"/>
    <property type="match status" value="1"/>
</dbReference>
<dbReference type="GO" id="GO:0005886">
    <property type="term" value="C:plasma membrane"/>
    <property type="evidence" value="ECO:0007669"/>
    <property type="project" value="TreeGrafter"/>
</dbReference>
<evidence type="ECO:0000256" key="5">
    <source>
        <dbReference type="ARBA" id="ARBA00049660"/>
    </source>
</evidence>
<dbReference type="Gene3D" id="1.20.1080.10">
    <property type="entry name" value="Glycerol uptake facilitator protein"/>
    <property type="match status" value="1"/>
</dbReference>
<evidence type="ECO:0000313" key="8">
    <source>
        <dbReference type="Proteomes" id="UP000188169"/>
    </source>
</evidence>
<evidence type="ECO:0000256" key="2">
    <source>
        <dbReference type="ARBA" id="ARBA00022692"/>
    </source>
</evidence>
<name>A0A1R4EFY4_9GAMM</name>
<dbReference type="EMBL" id="FUGD01000085">
    <property type="protein sequence ID" value="SJM37425.1"/>
    <property type="molecule type" value="Genomic_DNA"/>
</dbReference>
<keyword evidence="4 6" id="KW-0472">Membrane</keyword>
<proteinExistence type="inferred from homology"/>
<dbReference type="InterPro" id="IPR000292">
    <property type="entry name" value="For/NO2_transpt"/>
</dbReference>
<keyword evidence="2 6" id="KW-0812">Transmembrane</keyword>
<sequence>MGIAAWLVTSARDTLSRVLLVALITACIGVLGLHHSIVGNIEVFSGVLFGDTSILDYIRFLLLALIGNTIGGVVFVTVLKFGSLKYDIKKLKEDSLEEIEADR</sequence>
<dbReference type="InterPro" id="IPR023271">
    <property type="entry name" value="Aquaporin-like"/>
</dbReference>
<dbReference type="Proteomes" id="UP000188169">
    <property type="component" value="Unassembled WGS sequence"/>
</dbReference>
<comment type="similarity">
    <text evidence="5">Belongs to the FNT transporter (TC 1.A.16) family.</text>
</comment>
<dbReference type="PANTHER" id="PTHR30520:SF6">
    <property type="entry name" value="FORMATE_NITRATE FAMILY TRANSPORTER (EUROFUNG)"/>
    <property type="match status" value="1"/>
</dbReference>
<evidence type="ECO:0000256" key="4">
    <source>
        <dbReference type="ARBA" id="ARBA00023136"/>
    </source>
</evidence>
<evidence type="ECO:0000256" key="6">
    <source>
        <dbReference type="SAM" id="Phobius"/>
    </source>
</evidence>
<dbReference type="STRING" id="1945520.A1019T_01397"/>
<comment type="subcellular location">
    <subcellularLocation>
        <location evidence="1">Membrane</location>
        <topology evidence="1">Multi-pass membrane protein</topology>
    </subcellularLocation>
</comment>
<evidence type="ECO:0000256" key="3">
    <source>
        <dbReference type="ARBA" id="ARBA00022989"/>
    </source>
</evidence>
<dbReference type="AlphaFoldDB" id="A0A1R4EFY4"/>
<evidence type="ECO:0000313" key="7">
    <source>
        <dbReference type="EMBL" id="SJM37425.1"/>
    </source>
</evidence>
<evidence type="ECO:0000256" key="1">
    <source>
        <dbReference type="ARBA" id="ARBA00004141"/>
    </source>
</evidence>
<dbReference type="GO" id="GO:0015499">
    <property type="term" value="F:formate transmembrane transporter activity"/>
    <property type="evidence" value="ECO:0007669"/>
    <property type="project" value="TreeGrafter"/>
</dbReference>
<protein>
    <submittedName>
        <fullName evidence="7">Formate/nitrite transporter</fullName>
    </submittedName>
</protein>
<keyword evidence="3 6" id="KW-1133">Transmembrane helix</keyword>
<keyword evidence="8" id="KW-1185">Reference proteome</keyword>
<feature type="transmembrane region" description="Helical" evidence="6">
    <location>
        <begin position="57"/>
        <end position="82"/>
    </location>
</feature>
<dbReference type="Pfam" id="PF01226">
    <property type="entry name" value="Form_Nir_trans"/>
    <property type="match status" value="1"/>
</dbReference>
<accession>A0A1R4EFY4</accession>
<organism evidence="7 8">
    <name type="scientific">Psychrobacter pasteurii</name>
    <dbReference type="NCBI Taxonomy" id="1945520"/>
    <lineage>
        <taxon>Bacteria</taxon>
        <taxon>Pseudomonadati</taxon>
        <taxon>Pseudomonadota</taxon>
        <taxon>Gammaproteobacteria</taxon>
        <taxon>Moraxellales</taxon>
        <taxon>Moraxellaceae</taxon>
        <taxon>Psychrobacter</taxon>
    </lineage>
</organism>